<feature type="transmembrane region" description="Helical" evidence="18">
    <location>
        <begin position="193"/>
        <end position="210"/>
    </location>
</feature>
<feature type="transmembrane region" description="Helical" evidence="18">
    <location>
        <begin position="231"/>
        <end position="251"/>
    </location>
</feature>
<keyword evidence="6" id="KW-0813">Transport</keyword>
<evidence type="ECO:0000256" key="4">
    <source>
        <dbReference type="ARBA" id="ARBA00012944"/>
    </source>
</evidence>
<evidence type="ECO:0000256" key="18">
    <source>
        <dbReference type="RuleBase" id="RU003403"/>
    </source>
</evidence>
<comment type="function">
    <text evidence="1">Core subunit of the mitochondrial membrane respiratory chain NADH dehydrogenase (Complex I) that is believed to belong to the minimal assembly required for catalysis. Complex I functions in the transfer of electrons from NADH to the respiratory chain. The immediate electron acceptor for the enzyme is believed to be ubiquinone.</text>
</comment>
<proteinExistence type="inferred from homology"/>
<feature type="transmembrane region" description="Helical" evidence="18">
    <location>
        <begin position="263"/>
        <end position="284"/>
    </location>
</feature>
<dbReference type="InterPro" id="IPR003917">
    <property type="entry name" value="NADH_UbQ_OxRdtase_chain2"/>
</dbReference>
<feature type="transmembrane region" description="Helical" evidence="18">
    <location>
        <begin position="58"/>
        <end position="77"/>
    </location>
</feature>
<reference evidence="20" key="1">
    <citation type="submission" date="2020-08" db="EMBL/GenBank/DDBJ databases">
        <title>DNAmark Project.</title>
        <authorList>
            <person name="Leerhoei F."/>
        </authorList>
    </citation>
    <scope>NUCLEOTIDE SEQUENCE</scope>
    <source>
        <strain evidence="20">DM584</strain>
    </source>
</reference>
<evidence type="ECO:0000256" key="2">
    <source>
        <dbReference type="ARBA" id="ARBA00004448"/>
    </source>
</evidence>
<sequence>MFLSPSILLFTLSILLSIMMIISSPSLFISWVGLELNTLAFIPLLLNMKNKLTSEASIKYFLTQTLASILFILGLLINLTNSGVIWTLFLFLGLSIKLGAAPFHSWLLTVAESCSWVLLLILLTIQKINPLLIVWFSGSHMNNFNILLIFISVLVGGFMGLIQTSSRLVLTFSSINHLGWLLSSLMFNLWLGVVYFSIYFLVLMPVVNFFQKKNVHHINQLPSLNTGSLSLGLLLISLMSLGGLPPFLGFLPKWVVLQSLVSSGYFIQALVMVFMSLFTLYYYLRLTFSAFILSKSMVYLSYNKWINLTIFDAFFLSTSLLGLPVIFLM</sequence>
<dbReference type="PANTHER" id="PTHR46552:SF1">
    <property type="entry name" value="NADH-UBIQUINONE OXIDOREDUCTASE CHAIN 2"/>
    <property type="match status" value="1"/>
</dbReference>
<evidence type="ECO:0000256" key="3">
    <source>
        <dbReference type="ARBA" id="ARBA00007012"/>
    </source>
</evidence>
<feature type="transmembrane region" description="Helical" evidence="18">
    <location>
        <begin position="305"/>
        <end position="327"/>
    </location>
</feature>
<dbReference type="GO" id="GO:0008137">
    <property type="term" value="F:NADH dehydrogenase (ubiquinone) activity"/>
    <property type="evidence" value="ECO:0007669"/>
    <property type="project" value="UniProtKB-EC"/>
</dbReference>
<evidence type="ECO:0000256" key="6">
    <source>
        <dbReference type="ARBA" id="ARBA00022448"/>
    </source>
</evidence>
<keyword evidence="7 18" id="KW-0679">Respiratory chain</keyword>
<keyword evidence="14 18" id="KW-0830">Ubiquinone</keyword>
<dbReference type="PRINTS" id="PR01436">
    <property type="entry name" value="NADHDHGNASE2"/>
</dbReference>
<comment type="similarity">
    <text evidence="3 18">Belongs to the complex I subunit 2 family.</text>
</comment>
<evidence type="ECO:0000256" key="15">
    <source>
        <dbReference type="ARBA" id="ARBA00023128"/>
    </source>
</evidence>
<comment type="catalytic activity">
    <reaction evidence="17 18">
        <text>a ubiquinone + NADH + 5 H(+)(in) = a ubiquinol + NAD(+) + 4 H(+)(out)</text>
        <dbReference type="Rhea" id="RHEA:29091"/>
        <dbReference type="Rhea" id="RHEA-COMP:9565"/>
        <dbReference type="Rhea" id="RHEA-COMP:9566"/>
        <dbReference type="ChEBI" id="CHEBI:15378"/>
        <dbReference type="ChEBI" id="CHEBI:16389"/>
        <dbReference type="ChEBI" id="CHEBI:17976"/>
        <dbReference type="ChEBI" id="CHEBI:57540"/>
        <dbReference type="ChEBI" id="CHEBI:57945"/>
        <dbReference type="EC" id="7.1.1.2"/>
    </reaction>
</comment>
<dbReference type="AlphaFoldDB" id="A0A7M4C8U5"/>
<evidence type="ECO:0000256" key="10">
    <source>
        <dbReference type="ARBA" id="ARBA00022967"/>
    </source>
</evidence>
<evidence type="ECO:0000256" key="1">
    <source>
        <dbReference type="ARBA" id="ARBA00003257"/>
    </source>
</evidence>
<dbReference type="InterPro" id="IPR050175">
    <property type="entry name" value="Complex_I_Subunit_2"/>
</dbReference>
<dbReference type="Pfam" id="PF00361">
    <property type="entry name" value="Proton_antipo_M"/>
    <property type="match status" value="1"/>
</dbReference>
<keyword evidence="9 18" id="KW-0999">Mitochondrion inner membrane</keyword>
<accession>A0A7M4C8U5</accession>
<dbReference type="InterPro" id="IPR001750">
    <property type="entry name" value="ND/Mrp_TM"/>
</dbReference>
<evidence type="ECO:0000256" key="12">
    <source>
        <dbReference type="ARBA" id="ARBA00022989"/>
    </source>
</evidence>
<evidence type="ECO:0000313" key="20">
    <source>
        <dbReference type="EMBL" id="QNV12141.1"/>
    </source>
</evidence>
<dbReference type="PANTHER" id="PTHR46552">
    <property type="entry name" value="NADH-UBIQUINONE OXIDOREDUCTASE CHAIN 2"/>
    <property type="match status" value="1"/>
</dbReference>
<keyword evidence="10 18" id="KW-1278">Translocase</keyword>
<dbReference type="EC" id="7.1.1.2" evidence="4 18"/>
<evidence type="ECO:0000256" key="8">
    <source>
        <dbReference type="ARBA" id="ARBA00022692"/>
    </source>
</evidence>
<feature type="transmembrane region" description="Helical" evidence="18">
    <location>
        <begin position="83"/>
        <end position="104"/>
    </location>
</feature>
<evidence type="ECO:0000256" key="14">
    <source>
        <dbReference type="ARBA" id="ARBA00023075"/>
    </source>
</evidence>
<geneLocation type="mitochondrion" evidence="20"/>
<evidence type="ECO:0000259" key="19">
    <source>
        <dbReference type="Pfam" id="PF00361"/>
    </source>
</evidence>
<gene>
    <name evidence="20" type="primary">ND2</name>
</gene>
<feature type="transmembrane region" description="Helical" evidence="18">
    <location>
        <begin position="116"/>
        <end position="138"/>
    </location>
</feature>
<evidence type="ECO:0000256" key="11">
    <source>
        <dbReference type="ARBA" id="ARBA00022982"/>
    </source>
</evidence>
<keyword evidence="8 18" id="KW-0812">Transmembrane</keyword>
<feature type="domain" description="NADH:quinone oxidoreductase/Mrp antiporter transmembrane" evidence="19">
    <location>
        <begin position="24"/>
        <end position="279"/>
    </location>
</feature>
<evidence type="ECO:0000256" key="7">
    <source>
        <dbReference type="ARBA" id="ARBA00022660"/>
    </source>
</evidence>
<keyword evidence="13 18" id="KW-0520">NAD</keyword>
<feature type="transmembrane region" description="Helical" evidence="18">
    <location>
        <begin position="7"/>
        <end position="22"/>
    </location>
</feature>
<keyword evidence="15 18" id="KW-0496">Mitochondrion</keyword>
<feature type="transmembrane region" description="Helical" evidence="18">
    <location>
        <begin position="144"/>
        <end position="162"/>
    </location>
</feature>
<evidence type="ECO:0000256" key="9">
    <source>
        <dbReference type="ARBA" id="ARBA00022792"/>
    </source>
</evidence>
<comment type="subcellular location">
    <subcellularLocation>
        <location evidence="2 18">Mitochondrion inner membrane</location>
        <topology evidence="2 18">Multi-pass membrane protein</topology>
    </subcellularLocation>
</comment>
<evidence type="ECO:0000256" key="5">
    <source>
        <dbReference type="ARBA" id="ARBA00021008"/>
    </source>
</evidence>
<keyword evidence="11 18" id="KW-0249">Electron transport</keyword>
<keyword evidence="16 18" id="KW-0472">Membrane</keyword>
<name>A0A7M4C8U5_9CRUS</name>
<protein>
    <recommendedName>
        <fullName evidence="5 18">NADH-ubiquinone oxidoreductase chain 2</fullName>
        <ecNumber evidence="4 18">7.1.1.2</ecNumber>
    </recommendedName>
</protein>
<evidence type="ECO:0000256" key="13">
    <source>
        <dbReference type="ARBA" id="ARBA00023027"/>
    </source>
</evidence>
<comment type="function">
    <text evidence="18">Core subunit of the mitochondrial membrane respiratory chain NADH dehydrogenase (Complex I) which catalyzes electron transfer from NADH through the respiratory chain, using ubiquinone as an electron acceptor. Essential for the catalytic activity and assembly of complex I.</text>
</comment>
<dbReference type="GO" id="GO:0006120">
    <property type="term" value="P:mitochondrial electron transport, NADH to ubiquinone"/>
    <property type="evidence" value="ECO:0007669"/>
    <property type="project" value="InterPro"/>
</dbReference>
<evidence type="ECO:0000256" key="17">
    <source>
        <dbReference type="ARBA" id="ARBA00049551"/>
    </source>
</evidence>
<dbReference type="EMBL" id="MT862434">
    <property type="protein sequence ID" value="QNV12141.1"/>
    <property type="molecule type" value="Genomic_DNA"/>
</dbReference>
<evidence type="ECO:0000256" key="16">
    <source>
        <dbReference type="ARBA" id="ARBA00023136"/>
    </source>
</evidence>
<keyword evidence="12 18" id="KW-1133">Transmembrane helix</keyword>
<organism evidence="20">
    <name type="scientific">Simocephalus vetulus</name>
    <dbReference type="NCBI Taxonomy" id="77651"/>
    <lineage>
        <taxon>Eukaryota</taxon>
        <taxon>Metazoa</taxon>
        <taxon>Ecdysozoa</taxon>
        <taxon>Arthropoda</taxon>
        <taxon>Crustacea</taxon>
        <taxon>Branchiopoda</taxon>
        <taxon>Diplostraca</taxon>
        <taxon>Cladocera</taxon>
        <taxon>Anomopoda</taxon>
        <taxon>Daphniidae</taxon>
        <taxon>Simocephalus</taxon>
    </lineage>
</organism>
<dbReference type="GO" id="GO:0005743">
    <property type="term" value="C:mitochondrial inner membrane"/>
    <property type="evidence" value="ECO:0007669"/>
    <property type="project" value="UniProtKB-SubCell"/>
</dbReference>